<reference evidence="2 3" key="1">
    <citation type="journal article" date="2016" name="Nat. Commun.">
        <title>Thousands of microbial genomes shed light on interconnected biogeochemical processes in an aquifer system.</title>
        <authorList>
            <person name="Anantharaman K."/>
            <person name="Brown C.T."/>
            <person name="Hug L.A."/>
            <person name="Sharon I."/>
            <person name="Castelle C.J."/>
            <person name="Probst A.J."/>
            <person name="Thomas B.C."/>
            <person name="Singh A."/>
            <person name="Wilkins M.J."/>
            <person name="Karaoz U."/>
            <person name="Brodie E.L."/>
            <person name="Williams K.H."/>
            <person name="Hubbard S.S."/>
            <person name="Banfield J.F."/>
        </authorList>
    </citation>
    <scope>NUCLEOTIDE SEQUENCE [LARGE SCALE GENOMIC DNA]</scope>
</reference>
<dbReference type="STRING" id="1798647.A2855_00945"/>
<proteinExistence type="predicted"/>
<sequence>MNSRGGYIALMSAIIIAVVLMGLLTTLSFSGFFGRFNILYSEFKEYGLAVTEGCANAVMIELGRDPSYTGDETLTFGEDTCQVFLIDPPVSGEQIIQVQVIHQDTYSNLEVTVNPTTLAVVAFEEVPNLP</sequence>
<organism evidence="2 3">
    <name type="scientific">Candidatus Liptonbacteria bacterium RIFCSPHIGHO2_01_FULL_57_28</name>
    <dbReference type="NCBI Taxonomy" id="1798647"/>
    <lineage>
        <taxon>Bacteria</taxon>
        <taxon>Candidatus Liptoniibacteriota</taxon>
    </lineage>
</organism>
<keyword evidence="1" id="KW-1133">Transmembrane helix</keyword>
<evidence type="ECO:0000313" key="3">
    <source>
        <dbReference type="Proteomes" id="UP000179059"/>
    </source>
</evidence>
<comment type="caution">
    <text evidence="2">The sequence shown here is derived from an EMBL/GenBank/DDBJ whole genome shotgun (WGS) entry which is preliminary data.</text>
</comment>
<protein>
    <submittedName>
        <fullName evidence="2">Uncharacterized protein</fullName>
    </submittedName>
</protein>
<dbReference type="Proteomes" id="UP000179059">
    <property type="component" value="Unassembled WGS sequence"/>
</dbReference>
<feature type="transmembrane region" description="Helical" evidence="1">
    <location>
        <begin position="6"/>
        <end position="34"/>
    </location>
</feature>
<keyword evidence="1" id="KW-0472">Membrane</keyword>
<evidence type="ECO:0000313" key="2">
    <source>
        <dbReference type="EMBL" id="OGY98056.1"/>
    </source>
</evidence>
<dbReference type="AlphaFoldDB" id="A0A1G2CA32"/>
<dbReference type="EMBL" id="MHKX01000017">
    <property type="protein sequence ID" value="OGY98056.1"/>
    <property type="molecule type" value="Genomic_DNA"/>
</dbReference>
<accession>A0A1G2CA32</accession>
<evidence type="ECO:0000256" key="1">
    <source>
        <dbReference type="SAM" id="Phobius"/>
    </source>
</evidence>
<gene>
    <name evidence="2" type="ORF">A2855_00945</name>
</gene>
<keyword evidence="1" id="KW-0812">Transmembrane</keyword>
<name>A0A1G2CA32_9BACT</name>